<organism evidence="7 8">
    <name type="scientific">Aquariibacter albus</name>
    <dbReference type="NCBI Taxonomy" id="2759899"/>
    <lineage>
        <taxon>Bacteria</taxon>
        <taxon>Pseudomonadati</taxon>
        <taxon>Pseudomonadota</taxon>
        <taxon>Betaproteobacteria</taxon>
        <taxon>Burkholderiales</taxon>
        <taxon>Sphaerotilaceae</taxon>
        <taxon>Aquariibacter</taxon>
    </lineage>
</organism>
<dbReference type="InterPro" id="IPR002035">
    <property type="entry name" value="VWF_A"/>
</dbReference>
<keyword evidence="8" id="KW-1185">Reference proteome</keyword>
<evidence type="ECO:0000256" key="5">
    <source>
        <dbReference type="SAM" id="Phobius"/>
    </source>
</evidence>
<evidence type="ECO:0000259" key="6">
    <source>
        <dbReference type="PROSITE" id="PS50234"/>
    </source>
</evidence>
<feature type="domain" description="VWFA" evidence="6">
    <location>
        <begin position="81"/>
        <end position="298"/>
    </location>
</feature>
<dbReference type="RefSeq" id="WP_182661719.1">
    <property type="nucleotide sequence ID" value="NZ_JACIVI010000001.1"/>
</dbReference>
<dbReference type="CDD" id="cd00198">
    <property type="entry name" value="vWFA"/>
    <property type="match status" value="1"/>
</dbReference>
<evidence type="ECO:0000256" key="1">
    <source>
        <dbReference type="ARBA" id="ARBA00022475"/>
    </source>
</evidence>
<gene>
    <name evidence="7" type="ORF">H4F90_04105</name>
</gene>
<keyword evidence="4 5" id="KW-0472">Membrane</keyword>
<dbReference type="InterPro" id="IPR050768">
    <property type="entry name" value="UPF0353/GerABKA_families"/>
</dbReference>
<accession>A0A839HJN1</accession>
<proteinExistence type="predicted"/>
<dbReference type="Gene3D" id="3.40.50.410">
    <property type="entry name" value="von Willebrand factor, type A domain"/>
    <property type="match status" value="1"/>
</dbReference>
<dbReference type="EMBL" id="JACIVI010000001">
    <property type="protein sequence ID" value="MBB1161162.1"/>
    <property type="molecule type" value="Genomic_DNA"/>
</dbReference>
<reference evidence="7 8" key="1">
    <citation type="submission" date="2020-08" db="EMBL/GenBank/DDBJ databases">
        <title>Aquariorum lacteus gen. nov., sp. nov., a new member of the family Comamonadaceae, isolated from freshwater aquarium.</title>
        <authorList>
            <person name="Chun S.-J."/>
        </authorList>
    </citation>
    <scope>NUCLEOTIDE SEQUENCE [LARGE SCALE GENOMIC DNA]</scope>
    <source>
        <strain evidence="7 8">SJAQ100</strain>
    </source>
</reference>
<evidence type="ECO:0000313" key="7">
    <source>
        <dbReference type="EMBL" id="MBB1161162.1"/>
    </source>
</evidence>
<sequence length="344" mass="38017">MNLEHPALLLLLPLALLPLRRGTGSRLVYSSLSLLPDDPASRWLDRVLRGAGVVALAALLLALAGPYRPERQVERQGQGAEIVLLLDRSRSMDQAFGSARDGLGIGGNYNPYYSLSGEKAVADRNKGEAARRVLTQFVAQRPNDRFGMVVFSTLPMRVLDFTEKPAAVKAAIAAGQVGRGISETDIWLALQEGLAFFEQRPYTGSRILMLVSDGGDHLDAVVRERLATLMQRYRVSLYWIYIRSARSPGLSEAEGLSPENAEAVPEYFLHRYFKNLGVPYRAYEAENPDALERAVADVNRLENLPITYLDTVPRAAYAPLAYGVAAAALLLLSLARWKELHAWR</sequence>
<name>A0A839HJN1_9BURK</name>
<dbReference type="PANTHER" id="PTHR22550">
    <property type="entry name" value="SPORE GERMINATION PROTEIN"/>
    <property type="match status" value="1"/>
</dbReference>
<dbReference type="SMART" id="SM00327">
    <property type="entry name" value="VWA"/>
    <property type="match status" value="1"/>
</dbReference>
<keyword evidence="1" id="KW-1003">Cell membrane</keyword>
<comment type="caution">
    <text evidence="7">The sequence shown here is derived from an EMBL/GenBank/DDBJ whole genome shotgun (WGS) entry which is preliminary data.</text>
</comment>
<dbReference type="Pfam" id="PF13519">
    <property type="entry name" value="VWA_2"/>
    <property type="match status" value="1"/>
</dbReference>
<feature type="transmembrane region" description="Helical" evidence="5">
    <location>
        <begin position="315"/>
        <end position="335"/>
    </location>
</feature>
<evidence type="ECO:0000256" key="4">
    <source>
        <dbReference type="ARBA" id="ARBA00023136"/>
    </source>
</evidence>
<evidence type="ECO:0000256" key="3">
    <source>
        <dbReference type="ARBA" id="ARBA00022989"/>
    </source>
</evidence>
<protein>
    <submittedName>
        <fullName evidence="7">VWA domain-containing protein</fullName>
    </submittedName>
</protein>
<dbReference type="InterPro" id="IPR036465">
    <property type="entry name" value="vWFA_dom_sf"/>
</dbReference>
<dbReference type="PROSITE" id="PS50234">
    <property type="entry name" value="VWFA"/>
    <property type="match status" value="1"/>
</dbReference>
<dbReference type="AlphaFoldDB" id="A0A839HJN1"/>
<evidence type="ECO:0000256" key="2">
    <source>
        <dbReference type="ARBA" id="ARBA00022692"/>
    </source>
</evidence>
<keyword evidence="3 5" id="KW-1133">Transmembrane helix</keyword>
<dbReference type="Proteomes" id="UP000586093">
    <property type="component" value="Unassembled WGS sequence"/>
</dbReference>
<evidence type="ECO:0000313" key="8">
    <source>
        <dbReference type="Proteomes" id="UP000586093"/>
    </source>
</evidence>
<dbReference type="PANTHER" id="PTHR22550:SF5">
    <property type="entry name" value="LEUCINE ZIPPER PROTEIN 4"/>
    <property type="match status" value="1"/>
</dbReference>
<dbReference type="SUPFAM" id="SSF53300">
    <property type="entry name" value="vWA-like"/>
    <property type="match status" value="1"/>
</dbReference>
<keyword evidence="2 5" id="KW-0812">Transmembrane</keyword>